<evidence type="ECO:0000313" key="1">
    <source>
        <dbReference type="EMBL" id="KAJ8505190.1"/>
    </source>
</evidence>
<evidence type="ECO:0000313" key="2">
    <source>
        <dbReference type="Proteomes" id="UP001222027"/>
    </source>
</evidence>
<comment type="caution">
    <text evidence="1">The sequence shown here is derived from an EMBL/GenBank/DDBJ whole genome shotgun (WGS) entry which is preliminary data.</text>
</comment>
<protein>
    <submittedName>
        <fullName evidence="1">Uncharacterized protein</fullName>
    </submittedName>
</protein>
<dbReference type="EMBL" id="JAQQAF010000002">
    <property type="protein sequence ID" value="KAJ8505190.1"/>
    <property type="molecule type" value="Genomic_DNA"/>
</dbReference>
<gene>
    <name evidence="1" type="ORF">OPV22_006076</name>
</gene>
<reference evidence="1 2" key="1">
    <citation type="submission" date="2022-12" db="EMBL/GenBank/DDBJ databases">
        <title>Chromosome-scale assembly of the Ensete ventricosum genome.</title>
        <authorList>
            <person name="Dussert Y."/>
            <person name="Stocks J."/>
            <person name="Wendawek A."/>
            <person name="Woldeyes F."/>
            <person name="Nichols R.A."/>
            <person name="Borrell J.S."/>
        </authorList>
    </citation>
    <scope>NUCLEOTIDE SEQUENCE [LARGE SCALE GENOMIC DNA]</scope>
    <source>
        <strain evidence="2">cv. Maze</strain>
        <tissue evidence="1">Seeds</tissue>
    </source>
</reference>
<organism evidence="1 2">
    <name type="scientific">Ensete ventricosum</name>
    <name type="common">Abyssinian banana</name>
    <name type="synonym">Musa ensete</name>
    <dbReference type="NCBI Taxonomy" id="4639"/>
    <lineage>
        <taxon>Eukaryota</taxon>
        <taxon>Viridiplantae</taxon>
        <taxon>Streptophyta</taxon>
        <taxon>Embryophyta</taxon>
        <taxon>Tracheophyta</taxon>
        <taxon>Spermatophyta</taxon>
        <taxon>Magnoliopsida</taxon>
        <taxon>Liliopsida</taxon>
        <taxon>Zingiberales</taxon>
        <taxon>Musaceae</taxon>
        <taxon>Ensete</taxon>
    </lineage>
</organism>
<proteinExistence type="predicted"/>
<dbReference type="AlphaFoldDB" id="A0AAV8RQI3"/>
<sequence>MARRPRPLPRSSSRSFIMQAANSILILHIDDERDPPGKETSYVSCSRCRWEQKLVDDLVTPAPSVLLSVGREARNTH</sequence>
<dbReference type="Proteomes" id="UP001222027">
    <property type="component" value="Unassembled WGS sequence"/>
</dbReference>
<accession>A0AAV8RQI3</accession>
<name>A0AAV8RQI3_ENSVE</name>
<keyword evidence="2" id="KW-1185">Reference proteome</keyword>